<reference evidence="3" key="1">
    <citation type="journal article" date="2015" name="Nature">
        <title>Complex archaea that bridge the gap between prokaryotes and eukaryotes.</title>
        <authorList>
            <person name="Spang A."/>
            <person name="Saw J.H."/>
            <person name="Jorgensen S.L."/>
            <person name="Zaremba-Niedzwiedzka K."/>
            <person name="Martijn J."/>
            <person name="Lind A.E."/>
            <person name="van Eijk R."/>
            <person name="Schleper C."/>
            <person name="Guy L."/>
            <person name="Ettema T.J."/>
        </authorList>
    </citation>
    <scope>NUCLEOTIDE SEQUENCE</scope>
</reference>
<evidence type="ECO:0000259" key="1">
    <source>
        <dbReference type="Pfam" id="PF03167"/>
    </source>
</evidence>
<dbReference type="InterPro" id="IPR005122">
    <property type="entry name" value="Uracil-DNA_glycosylase-like"/>
</dbReference>
<organism evidence="3">
    <name type="scientific">marine sediment metagenome</name>
    <dbReference type="NCBI Taxonomy" id="412755"/>
    <lineage>
        <taxon>unclassified sequences</taxon>
        <taxon>metagenomes</taxon>
        <taxon>ecological metagenomes</taxon>
    </lineage>
</organism>
<feature type="domain" description="Phage-like element PBSX protein XkdF" evidence="2">
    <location>
        <begin position="312"/>
        <end position="439"/>
    </location>
</feature>
<evidence type="ECO:0000259" key="2">
    <source>
        <dbReference type="Pfam" id="PF14550"/>
    </source>
</evidence>
<evidence type="ECO:0000313" key="3">
    <source>
        <dbReference type="EMBL" id="KKL72824.1"/>
    </source>
</evidence>
<dbReference type="Pfam" id="PF03167">
    <property type="entry name" value="UDG"/>
    <property type="match status" value="1"/>
</dbReference>
<gene>
    <name evidence="3" type="ORF">LCGC14_2081060</name>
</gene>
<accession>A0A0F9EFV8</accession>
<name>A0A0F9EFV8_9ZZZZ</name>
<dbReference type="AlphaFoldDB" id="A0A0F9EFV8"/>
<dbReference type="EMBL" id="LAZR01025153">
    <property type="protein sequence ID" value="KKL72824.1"/>
    <property type="molecule type" value="Genomic_DNA"/>
</dbReference>
<dbReference type="Pfam" id="PF14550">
    <property type="entry name" value="Peptidase_S78_2"/>
    <property type="match status" value="1"/>
</dbReference>
<protein>
    <submittedName>
        <fullName evidence="3">Uncharacterized protein</fullName>
    </submittedName>
</protein>
<comment type="caution">
    <text evidence="3">The sequence shown here is derived from an EMBL/GenBank/DDBJ whole genome shotgun (WGS) entry which is preliminary data.</text>
</comment>
<proteinExistence type="predicted"/>
<feature type="domain" description="Uracil-DNA glycosylase-like" evidence="1">
    <location>
        <begin position="145"/>
        <end position="254"/>
    </location>
</feature>
<dbReference type="InterPro" id="IPR036895">
    <property type="entry name" value="Uracil-DNA_glycosylase-like_sf"/>
</dbReference>
<dbReference type="InterPro" id="IPR027924">
    <property type="entry name" value="XkdF"/>
</dbReference>
<sequence>EQRFREIDNVGDALTLMRAAEKTSVGDVEVETEAQMLEAMSKAAGDGTIVVSFDGKQHALITKYNPAVTVVETNDDSVFFQIFDGILSAQKNGFQVEPGDVVDIGPNAVVGFSNKSAPDDHADAEECMLRALKNADELDMLGFTGPDDALITFVAATPTDLEIARGEPLVGADGEIFSAAYLEPFGLKKSDVRIGFAVPMKTIRPTDRHVELWAPWLLEKAGTGLVVALGKVAKRALGDEADFVLPHPAAVRKFGNSGELERKLKAIAKVLDESPRHVSHHEGNIGTTGPIDTADPEILADATSGLRQPSTVKVVKSLAEKQIVYGTVLDPYIVDAHDDWTPPAEVEATAHQYLKDARVVGLQHSDVAKAEVVESTLVEYPSKQDYTAAMNNEPHSVHRKKFGDDFVHSGTWILGVQLGDDEWAAFERGEFNAFSPGGYSFKEQIDQAEMPEVTVIDLVES</sequence>
<feature type="non-terminal residue" evidence="3">
    <location>
        <position position="1"/>
    </location>
</feature>
<dbReference type="SUPFAM" id="SSF52141">
    <property type="entry name" value="Uracil-DNA glycosylase-like"/>
    <property type="match status" value="1"/>
</dbReference>
<dbReference type="Gene3D" id="3.40.470.10">
    <property type="entry name" value="Uracil-DNA glycosylase-like domain"/>
    <property type="match status" value="1"/>
</dbReference>